<dbReference type="PANTHER" id="PTHR42996:SF1">
    <property type="entry name" value="PHOSPHATE-BINDING PROTEIN PSTS"/>
    <property type="match status" value="1"/>
</dbReference>
<gene>
    <name evidence="7" type="ORF">SAMN04244553_6150</name>
</gene>
<evidence type="ECO:0000256" key="5">
    <source>
        <dbReference type="SAM" id="MobiDB-lite"/>
    </source>
</evidence>
<dbReference type="InterPro" id="IPR005673">
    <property type="entry name" value="ABC_phos-bd_PstS"/>
</dbReference>
<dbReference type="EMBL" id="OBEG01000007">
    <property type="protein sequence ID" value="SNY89149.1"/>
    <property type="molecule type" value="Genomic_DNA"/>
</dbReference>
<evidence type="ECO:0000256" key="1">
    <source>
        <dbReference type="ARBA" id="ARBA00008725"/>
    </source>
</evidence>
<dbReference type="Proteomes" id="UP000219565">
    <property type="component" value="Unassembled WGS sequence"/>
</dbReference>
<accession>A0A285LW42</accession>
<evidence type="ECO:0000256" key="2">
    <source>
        <dbReference type="ARBA" id="ARBA00022448"/>
    </source>
</evidence>
<dbReference type="NCBIfam" id="TIGR00975">
    <property type="entry name" value="3a0107s03"/>
    <property type="match status" value="1"/>
</dbReference>
<protein>
    <recommendedName>
        <fullName evidence="4">Phosphate-binding protein</fullName>
    </recommendedName>
</protein>
<dbReference type="Pfam" id="PF12849">
    <property type="entry name" value="PBP_like_2"/>
    <property type="match status" value="1"/>
</dbReference>
<dbReference type="CDD" id="cd13565">
    <property type="entry name" value="PBP2_PstS"/>
    <property type="match status" value="1"/>
</dbReference>
<dbReference type="PANTHER" id="PTHR42996">
    <property type="entry name" value="PHOSPHATE-BINDING PROTEIN PSTS"/>
    <property type="match status" value="1"/>
</dbReference>
<evidence type="ECO:0000313" key="7">
    <source>
        <dbReference type="EMBL" id="SNY89149.1"/>
    </source>
</evidence>
<dbReference type="GO" id="GO:0042301">
    <property type="term" value="F:phosphate ion binding"/>
    <property type="evidence" value="ECO:0007669"/>
    <property type="project" value="InterPro"/>
</dbReference>
<dbReference type="STRING" id="1379680.GCA_001612615_05515"/>
<organism evidence="7 8">
    <name type="scientific">Nocardia amikacinitolerans</name>
    <dbReference type="NCBI Taxonomy" id="756689"/>
    <lineage>
        <taxon>Bacteria</taxon>
        <taxon>Bacillati</taxon>
        <taxon>Actinomycetota</taxon>
        <taxon>Actinomycetes</taxon>
        <taxon>Mycobacteriales</taxon>
        <taxon>Nocardiaceae</taxon>
        <taxon>Nocardia</taxon>
    </lineage>
</organism>
<evidence type="ECO:0000256" key="4">
    <source>
        <dbReference type="PIRNR" id="PIRNR002756"/>
    </source>
</evidence>
<dbReference type="PIRSF" id="PIRSF002756">
    <property type="entry name" value="PstS"/>
    <property type="match status" value="1"/>
</dbReference>
<feature type="region of interest" description="Disordered" evidence="5">
    <location>
        <begin position="1"/>
        <end position="22"/>
    </location>
</feature>
<dbReference type="GO" id="GO:0035435">
    <property type="term" value="P:phosphate ion transmembrane transport"/>
    <property type="evidence" value="ECO:0007669"/>
    <property type="project" value="InterPro"/>
</dbReference>
<keyword evidence="2 4" id="KW-0813">Transport</keyword>
<proteinExistence type="inferred from homology"/>
<keyword evidence="8" id="KW-1185">Reference proteome</keyword>
<evidence type="ECO:0000259" key="6">
    <source>
        <dbReference type="Pfam" id="PF12849"/>
    </source>
</evidence>
<dbReference type="InterPro" id="IPR024370">
    <property type="entry name" value="PBP_domain"/>
</dbReference>
<dbReference type="GO" id="GO:0043190">
    <property type="term" value="C:ATP-binding cassette (ABC) transporter complex"/>
    <property type="evidence" value="ECO:0007669"/>
    <property type="project" value="InterPro"/>
</dbReference>
<keyword evidence="3 4" id="KW-0592">Phosphate transport</keyword>
<dbReference type="AlphaFoldDB" id="A0A285LW42"/>
<reference evidence="7 8" key="1">
    <citation type="submission" date="2017-09" db="EMBL/GenBank/DDBJ databases">
        <authorList>
            <person name="Ehlers B."/>
            <person name="Leendertz F.H."/>
        </authorList>
    </citation>
    <scope>NUCLEOTIDE SEQUENCE [LARGE SCALE GENOMIC DNA]</scope>
    <source>
        <strain evidence="7 8">DSM 45537</strain>
    </source>
</reference>
<dbReference type="SUPFAM" id="SSF53850">
    <property type="entry name" value="Periplasmic binding protein-like II"/>
    <property type="match status" value="1"/>
</dbReference>
<comment type="similarity">
    <text evidence="1 4">Belongs to the PstS family.</text>
</comment>
<sequence>MRKFPANGTTKPARAGEGPGVSDAIPGGIVNLKRSSALVGVLAAVAMPLAACGSDDNTTGDPSNAANTSVACGGKKSLKASGASSQKNAMERFIAAYEANCDGYTLNYTSSGSGAGVNEFIGGQTDFGGSDSPLSSKKEEPAKAQERCGAPAWNLPTVFGPIAITYNIDGVTDLVLDGPTAAKVFNGAVTTWDAPEIKALNPNAKLPSEKIAVIFRSDESGTTDNFQLYLDAASDGAWGKGAGKTFNGGVGEGAKGNEGTSAAIKSTKNSITYNEWSFAKSQNLSVAQIVTSAGKDPVKLSVETAGKAIDGVKIKGEGNDLVLDTSSFYKPTVAGSYPIMMATYEIVCSKYSDPATGEAVKAFLTSAVTNGQKGLDEGGYIPIPEQFKTRLTTAINAIS</sequence>
<feature type="domain" description="PBP" evidence="6">
    <location>
        <begin position="76"/>
        <end position="365"/>
    </location>
</feature>
<name>A0A285LW42_9NOCA</name>
<dbReference type="Gene3D" id="3.40.190.10">
    <property type="entry name" value="Periplasmic binding protein-like II"/>
    <property type="match status" value="2"/>
</dbReference>
<evidence type="ECO:0000313" key="8">
    <source>
        <dbReference type="Proteomes" id="UP000219565"/>
    </source>
</evidence>
<evidence type="ECO:0000256" key="3">
    <source>
        <dbReference type="ARBA" id="ARBA00022592"/>
    </source>
</evidence>
<dbReference type="InterPro" id="IPR050962">
    <property type="entry name" value="Phosphate-bind_PstS"/>
</dbReference>